<evidence type="ECO:0000313" key="2">
    <source>
        <dbReference type="Proteomes" id="UP001603857"/>
    </source>
</evidence>
<reference evidence="1 2" key="1">
    <citation type="submission" date="2024-08" db="EMBL/GenBank/DDBJ databases">
        <title>Insights into the chromosomal genome structure of Flemingia macrophylla.</title>
        <authorList>
            <person name="Ding Y."/>
            <person name="Zhao Y."/>
            <person name="Bi W."/>
            <person name="Wu M."/>
            <person name="Zhao G."/>
            <person name="Gong Y."/>
            <person name="Li W."/>
            <person name="Zhang P."/>
        </authorList>
    </citation>
    <scope>NUCLEOTIDE SEQUENCE [LARGE SCALE GENOMIC DNA]</scope>
    <source>
        <strain evidence="1">DYQJB</strain>
        <tissue evidence="1">Leaf</tissue>
    </source>
</reference>
<organism evidence="1 2">
    <name type="scientific">Flemingia macrophylla</name>
    <dbReference type="NCBI Taxonomy" id="520843"/>
    <lineage>
        <taxon>Eukaryota</taxon>
        <taxon>Viridiplantae</taxon>
        <taxon>Streptophyta</taxon>
        <taxon>Embryophyta</taxon>
        <taxon>Tracheophyta</taxon>
        <taxon>Spermatophyta</taxon>
        <taxon>Magnoliopsida</taxon>
        <taxon>eudicotyledons</taxon>
        <taxon>Gunneridae</taxon>
        <taxon>Pentapetalae</taxon>
        <taxon>rosids</taxon>
        <taxon>fabids</taxon>
        <taxon>Fabales</taxon>
        <taxon>Fabaceae</taxon>
        <taxon>Papilionoideae</taxon>
        <taxon>50 kb inversion clade</taxon>
        <taxon>NPAAA clade</taxon>
        <taxon>indigoferoid/millettioid clade</taxon>
        <taxon>Phaseoleae</taxon>
        <taxon>Flemingia</taxon>
    </lineage>
</organism>
<dbReference type="EMBL" id="JBGMDY010000005">
    <property type="protein sequence ID" value="KAL2333526.1"/>
    <property type="molecule type" value="Genomic_DNA"/>
</dbReference>
<proteinExistence type="predicted"/>
<keyword evidence="2" id="KW-1185">Reference proteome</keyword>
<dbReference type="AlphaFoldDB" id="A0ABD1MCL4"/>
<protein>
    <submittedName>
        <fullName evidence="1">Uncharacterized protein</fullName>
    </submittedName>
</protein>
<accession>A0ABD1MCL4</accession>
<dbReference type="Proteomes" id="UP001603857">
    <property type="component" value="Unassembled WGS sequence"/>
</dbReference>
<evidence type="ECO:0000313" key="1">
    <source>
        <dbReference type="EMBL" id="KAL2333526.1"/>
    </source>
</evidence>
<gene>
    <name evidence="1" type="ORF">Fmac_014739</name>
</gene>
<sequence length="56" mass="6265">MNNDGKKNLLRTVGGVGNVTLVKKTEYQAIIMGDSRAETGNQKLKNIIIYIIMDRK</sequence>
<name>A0ABD1MCL4_9FABA</name>
<comment type="caution">
    <text evidence="1">The sequence shown here is derived from an EMBL/GenBank/DDBJ whole genome shotgun (WGS) entry which is preliminary data.</text>
</comment>